<reference evidence="1 2" key="1">
    <citation type="submission" date="2015-09" db="EMBL/GenBank/DDBJ databases">
        <title>Sorangium comparison.</title>
        <authorList>
            <person name="Zaburannyi N."/>
            <person name="Bunk B."/>
            <person name="Overmann J."/>
            <person name="Mueller R."/>
        </authorList>
    </citation>
    <scope>NUCLEOTIDE SEQUENCE [LARGE SCALE GENOMIC DNA]</scope>
    <source>
        <strain evidence="1 2">So ce836</strain>
    </source>
</reference>
<evidence type="ECO:0000313" key="1">
    <source>
        <dbReference type="EMBL" id="AUX28374.1"/>
    </source>
</evidence>
<dbReference type="EMBL" id="CP012672">
    <property type="protein sequence ID" value="AUX28374.1"/>
    <property type="molecule type" value="Genomic_DNA"/>
</dbReference>
<dbReference type="RefSeq" id="WP_129572738.1">
    <property type="nucleotide sequence ID" value="NZ_CP012672.1"/>
</dbReference>
<evidence type="ECO:0000313" key="2">
    <source>
        <dbReference type="Proteomes" id="UP000295497"/>
    </source>
</evidence>
<sequence>MTTLDAMPGVLAAAVVEAALELVGAQENGPPSRLRADDALLASARVKAAIAEVPGAPDAEGWKQVITRLAVFLARGVVKRWSNAYPDRLEPLRAVEAAEAWAACPCAHHAEAAAETAPGAARQAMAAWRSSPKEAAWAGRTAAWAADAPKYGWQTIAAIVGACRATGSKEVIAMAERFFSAELRSR</sequence>
<proteinExistence type="predicted"/>
<dbReference type="AlphaFoldDB" id="A0A4P2QEV5"/>
<dbReference type="Proteomes" id="UP000295497">
    <property type="component" value="Chromosome"/>
</dbReference>
<name>A0A4P2QEV5_SORCE</name>
<accession>A0A4P2QEV5</accession>
<organism evidence="1 2">
    <name type="scientific">Sorangium cellulosum</name>
    <name type="common">Polyangium cellulosum</name>
    <dbReference type="NCBI Taxonomy" id="56"/>
    <lineage>
        <taxon>Bacteria</taxon>
        <taxon>Pseudomonadati</taxon>
        <taxon>Myxococcota</taxon>
        <taxon>Polyangia</taxon>
        <taxon>Polyangiales</taxon>
        <taxon>Polyangiaceae</taxon>
        <taxon>Sorangium</taxon>
    </lineage>
</organism>
<protein>
    <submittedName>
        <fullName evidence="1">Uncharacterized protein</fullName>
    </submittedName>
</protein>
<gene>
    <name evidence="1" type="ORF">SOCE836_004440</name>
</gene>